<evidence type="ECO:0000256" key="3">
    <source>
        <dbReference type="ARBA" id="ARBA00022448"/>
    </source>
</evidence>
<comment type="caution">
    <text evidence="9">The sequence shown here is derived from an EMBL/GenBank/DDBJ whole genome shotgun (WGS) entry which is preliminary data.</text>
</comment>
<dbReference type="PANTHER" id="PTHR23500">
    <property type="entry name" value="SOLUTE CARRIER FAMILY 2, FACILITATED GLUCOSE TRANSPORTER"/>
    <property type="match status" value="1"/>
</dbReference>
<feature type="transmembrane region" description="Helical" evidence="7">
    <location>
        <begin position="329"/>
        <end position="347"/>
    </location>
</feature>
<feature type="transmembrane region" description="Helical" evidence="7">
    <location>
        <begin position="258"/>
        <end position="280"/>
    </location>
</feature>
<evidence type="ECO:0000256" key="2">
    <source>
        <dbReference type="ARBA" id="ARBA00010992"/>
    </source>
</evidence>
<gene>
    <name evidence="9" type="ORF">IFM89_039393</name>
</gene>
<name>A0A835M108_9MAGN</name>
<dbReference type="InterPro" id="IPR036259">
    <property type="entry name" value="MFS_trans_sf"/>
</dbReference>
<feature type="transmembrane region" description="Helical" evidence="7">
    <location>
        <begin position="47"/>
        <end position="63"/>
    </location>
</feature>
<dbReference type="EMBL" id="JADFTS010000004">
    <property type="protein sequence ID" value="KAF9612397.1"/>
    <property type="molecule type" value="Genomic_DNA"/>
</dbReference>
<feature type="transmembrane region" description="Helical" evidence="7">
    <location>
        <begin position="69"/>
        <end position="87"/>
    </location>
</feature>
<keyword evidence="10" id="KW-1185">Reference proteome</keyword>
<accession>A0A835M108</accession>
<feature type="transmembrane region" description="Helical" evidence="7">
    <location>
        <begin position="397"/>
        <end position="418"/>
    </location>
</feature>
<proteinExistence type="inferred from homology"/>
<evidence type="ECO:0000256" key="4">
    <source>
        <dbReference type="ARBA" id="ARBA00022692"/>
    </source>
</evidence>
<keyword evidence="3" id="KW-0813">Transport</keyword>
<dbReference type="Proteomes" id="UP000631114">
    <property type="component" value="Unassembled WGS sequence"/>
</dbReference>
<dbReference type="OrthoDB" id="6612291at2759"/>
<sequence length="473" mass="53210">MKKEHFGTYYCGTSPFPLQAIPIVWYIVLIFSSFGSRSICRIFGWRIVFRFLSIFILLGAFVSMTSSNVYIFILGRVFASIGIGLASQDKEKRLLMLNVGKIFHWKDVCSHKANKKFDGQLNLLLRLDVAQVIPRYNTEIAFSERRKIVDVVFQVSILFGVALGNILNDMATEWPWGWRMLVGFEGVPAIPLIIVSFLIIDPPKSYMERGITELAKASLISLRGSRLGVLEFSTIIQQVIDSESDFKLIMSSRYRPHLIIAIFSQVLNICSGSMVIVLLMPETVLNLGYLTEESVLWNSIVMSSSTIVGAILTLFLVGRIGRRIMTMTFFFFAGFSMALLGILFLVFMKPGFSLERTPAICATILICFVMCGSSGTLGPRGWMSEGFPPSMDWVGSIASSCTNLFLTLVLAQVIELALCYIRNWVFIIFSVFNLLGGFFVYLFLPETTGRSSGIELSKHRIWRRYVQNDEIGV</sequence>
<comment type="subcellular location">
    <subcellularLocation>
        <location evidence="1">Membrane</location>
        <topology evidence="1">Multi-pass membrane protein</topology>
    </subcellularLocation>
</comment>
<comment type="similarity">
    <text evidence="2">Belongs to the major facilitator superfamily. Sugar transporter (TC 2.A.1.1) family.</text>
</comment>
<dbReference type="SUPFAM" id="SSF103473">
    <property type="entry name" value="MFS general substrate transporter"/>
    <property type="match status" value="2"/>
</dbReference>
<dbReference type="InterPro" id="IPR045262">
    <property type="entry name" value="STP/PLT_plant"/>
</dbReference>
<dbReference type="InterPro" id="IPR020846">
    <property type="entry name" value="MFS_dom"/>
</dbReference>
<keyword evidence="4 7" id="KW-0812">Transmembrane</keyword>
<reference evidence="9 10" key="1">
    <citation type="submission" date="2020-10" db="EMBL/GenBank/DDBJ databases">
        <title>The Coptis chinensis genome and diversification of protoberbering-type alkaloids.</title>
        <authorList>
            <person name="Wang B."/>
            <person name="Shu S."/>
            <person name="Song C."/>
            <person name="Liu Y."/>
        </authorList>
    </citation>
    <scope>NUCLEOTIDE SEQUENCE [LARGE SCALE GENOMIC DNA]</scope>
    <source>
        <strain evidence="9">HL-2020</strain>
        <tissue evidence="9">Leaf</tissue>
    </source>
</reference>
<dbReference type="Gene3D" id="1.20.1250.20">
    <property type="entry name" value="MFS general substrate transporter like domains"/>
    <property type="match status" value="1"/>
</dbReference>
<feature type="transmembrane region" description="Helical" evidence="7">
    <location>
        <begin position="424"/>
        <end position="444"/>
    </location>
</feature>
<dbReference type="AlphaFoldDB" id="A0A835M108"/>
<dbReference type="PANTHER" id="PTHR23500:SF371">
    <property type="entry name" value="OS07G0206600 PROTEIN"/>
    <property type="match status" value="1"/>
</dbReference>
<evidence type="ECO:0000256" key="6">
    <source>
        <dbReference type="ARBA" id="ARBA00023136"/>
    </source>
</evidence>
<feature type="transmembrane region" description="Helical" evidence="7">
    <location>
        <begin position="148"/>
        <end position="168"/>
    </location>
</feature>
<dbReference type="GO" id="GO:0016020">
    <property type="term" value="C:membrane"/>
    <property type="evidence" value="ECO:0007669"/>
    <property type="project" value="UniProtKB-SubCell"/>
</dbReference>
<evidence type="ECO:0000313" key="9">
    <source>
        <dbReference type="EMBL" id="KAF9612397.1"/>
    </source>
</evidence>
<evidence type="ECO:0000313" key="10">
    <source>
        <dbReference type="Proteomes" id="UP000631114"/>
    </source>
</evidence>
<organism evidence="9 10">
    <name type="scientific">Coptis chinensis</name>
    <dbReference type="NCBI Taxonomy" id="261450"/>
    <lineage>
        <taxon>Eukaryota</taxon>
        <taxon>Viridiplantae</taxon>
        <taxon>Streptophyta</taxon>
        <taxon>Embryophyta</taxon>
        <taxon>Tracheophyta</taxon>
        <taxon>Spermatophyta</taxon>
        <taxon>Magnoliopsida</taxon>
        <taxon>Ranunculales</taxon>
        <taxon>Ranunculaceae</taxon>
        <taxon>Coptidoideae</taxon>
        <taxon>Coptis</taxon>
    </lineage>
</organism>
<dbReference type="InterPro" id="IPR005828">
    <property type="entry name" value="MFS_sugar_transport-like"/>
</dbReference>
<evidence type="ECO:0000256" key="7">
    <source>
        <dbReference type="SAM" id="Phobius"/>
    </source>
</evidence>
<feature type="domain" description="Major facilitator superfamily (MFS) profile" evidence="8">
    <location>
        <begin position="1"/>
        <end position="448"/>
    </location>
</feature>
<feature type="transmembrane region" description="Helical" evidence="7">
    <location>
        <begin position="295"/>
        <end position="317"/>
    </location>
</feature>
<feature type="transmembrane region" description="Helical" evidence="7">
    <location>
        <begin position="359"/>
        <end position="377"/>
    </location>
</feature>
<dbReference type="PROSITE" id="PS50850">
    <property type="entry name" value="MFS"/>
    <property type="match status" value="1"/>
</dbReference>
<keyword evidence="5 7" id="KW-1133">Transmembrane helix</keyword>
<feature type="transmembrane region" description="Helical" evidence="7">
    <location>
        <begin position="180"/>
        <end position="200"/>
    </location>
</feature>
<evidence type="ECO:0000256" key="5">
    <source>
        <dbReference type="ARBA" id="ARBA00022989"/>
    </source>
</evidence>
<keyword evidence="6 7" id="KW-0472">Membrane</keyword>
<dbReference type="GO" id="GO:0015144">
    <property type="term" value="F:carbohydrate transmembrane transporter activity"/>
    <property type="evidence" value="ECO:0007669"/>
    <property type="project" value="InterPro"/>
</dbReference>
<evidence type="ECO:0000259" key="8">
    <source>
        <dbReference type="PROSITE" id="PS50850"/>
    </source>
</evidence>
<feature type="transmembrane region" description="Helical" evidence="7">
    <location>
        <begin position="16"/>
        <end position="35"/>
    </location>
</feature>
<protein>
    <recommendedName>
        <fullName evidence="8">Major facilitator superfamily (MFS) profile domain-containing protein</fullName>
    </recommendedName>
</protein>
<evidence type="ECO:0000256" key="1">
    <source>
        <dbReference type="ARBA" id="ARBA00004141"/>
    </source>
</evidence>
<dbReference type="Pfam" id="PF00083">
    <property type="entry name" value="Sugar_tr"/>
    <property type="match status" value="1"/>
</dbReference>